<reference evidence="2 3" key="2">
    <citation type="journal article" date="2013" name="Genome Announc.">
        <title>Draft Genome Sequence of Methylobacterium mesophilicum Strain SR1.6/6, Isolated from Citrus sinensis.</title>
        <authorList>
            <person name="Marinho Almeida D."/>
            <person name="Dini-Andreote F."/>
            <person name="Camargo Neves A.A."/>
            <person name="Juca Ramos R.T."/>
            <person name="Andreote F.D."/>
            <person name="Carneiro A.R."/>
            <person name="Oliveira de Souza Lima A."/>
            <person name="Caracciolo Gomes de Sa P.H."/>
            <person name="Ribeiro Barbosa M.S."/>
            <person name="Araujo W.L."/>
            <person name="Silva A."/>
        </authorList>
    </citation>
    <scope>NUCLEOTIDE SEQUENCE [LARGE SCALE GENOMIC DNA]</scope>
    <source>
        <strain evidence="2 3">SR1.6/6</strain>
    </source>
</reference>
<dbReference type="AlphaFoldDB" id="A0A6B9FSC2"/>
<dbReference type="Proteomes" id="UP000012488">
    <property type="component" value="Chromosome"/>
</dbReference>
<evidence type="ECO:0000256" key="1">
    <source>
        <dbReference type="SAM" id="MobiDB-lite"/>
    </source>
</evidence>
<gene>
    <name evidence="2" type="ORF">MMSR116_24085</name>
</gene>
<dbReference type="RefSeq" id="WP_158169113.1">
    <property type="nucleotide sequence ID" value="NZ_CP043538.1"/>
</dbReference>
<reference evidence="2 3" key="1">
    <citation type="journal article" date="2012" name="Genet. Mol. Biol.">
        <title>Analysis of 16S rRNA and mxaF genes revealing insights into Methylobacterium niche-specific plant association.</title>
        <authorList>
            <person name="Dourado M.N."/>
            <person name="Andreote F.D."/>
            <person name="Dini-Andreote F."/>
            <person name="Conti R."/>
            <person name="Araujo J.M."/>
            <person name="Araujo W.L."/>
        </authorList>
    </citation>
    <scope>NUCLEOTIDE SEQUENCE [LARGE SCALE GENOMIC DNA]</scope>
    <source>
        <strain evidence="2 3">SR1.6/6</strain>
    </source>
</reference>
<name>A0A6B9FSC2_9HYPH</name>
<dbReference type="EMBL" id="CP043538">
    <property type="protein sequence ID" value="QGY04646.1"/>
    <property type="molecule type" value="Genomic_DNA"/>
</dbReference>
<protein>
    <submittedName>
        <fullName evidence="2">Uncharacterized protein</fullName>
    </submittedName>
</protein>
<accession>A0A6B9FSC2</accession>
<dbReference type="KEGG" id="mmes:MMSR116_24085"/>
<evidence type="ECO:0000313" key="3">
    <source>
        <dbReference type="Proteomes" id="UP000012488"/>
    </source>
</evidence>
<sequence length="90" mass="9980">MRGRTFGMFEGARSGSREARRAAALQLFVRRGRSGRGTGGRDPNDRAYDLRMARAVERMNPERGDAPLRMGEDEEPASARAGRLADIRSD</sequence>
<organism evidence="2 3">
    <name type="scientific">Methylobacterium mesophilicum SR1.6/6</name>
    <dbReference type="NCBI Taxonomy" id="908290"/>
    <lineage>
        <taxon>Bacteria</taxon>
        <taxon>Pseudomonadati</taxon>
        <taxon>Pseudomonadota</taxon>
        <taxon>Alphaproteobacteria</taxon>
        <taxon>Hyphomicrobiales</taxon>
        <taxon>Methylobacteriaceae</taxon>
        <taxon>Methylobacterium</taxon>
    </lineage>
</organism>
<evidence type="ECO:0000313" key="2">
    <source>
        <dbReference type="EMBL" id="QGY04646.1"/>
    </source>
</evidence>
<feature type="region of interest" description="Disordered" evidence="1">
    <location>
        <begin position="58"/>
        <end position="90"/>
    </location>
</feature>
<proteinExistence type="predicted"/>